<dbReference type="GeneID" id="578529"/>
<evidence type="ECO:0000313" key="4">
    <source>
        <dbReference type="EnsemblMetazoa" id="XP_030832532"/>
    </source>
</evidence>
<feature type="compositionally biased region" description="Polar residues" evidence="1">
    <location>
        <begin position="1035"/>
        <end position="1105"/>
    </location>
</feature>
<dbReference type="CDD" id="cd22686">
    <property type="entry name" value="FHA_AGGF1"/>
    <property type="match status" value="1"/>
</dbReference>
<feature type="compositionally biased region" description="Low complexity" evidence="1">
    <location>
        <begin position="193"/>
        <end position="204"/>
    </location>
</feature>
<feature type="compositionally biased region" description="Basic and acidic residues" evidence="1">
    <location>
        <begin position="94"/>
        <end position="118"/>
    </location>
</feature>
<dbReference type="KEGG" id="spu:578529"/>
<reference evidence="5" key="1">
    <citation type="submission" date="2015-02" db="EMBL/GenBank/DDBJ databases">
        <title>Genome sequencing for Strongylocentrotus purpuratus.</title>
        <authorList>
            <person name="Murali S."/>
            <person name="Liu Y."/>
            <person name="Vee V."/>
            <person name="English A."/>
            <person name="Wang M."/>
            <person name="Skinner E."/>
            <person name="Han Y."/>
            <person name="Muzny D.M."/>
            <person name="Worley K.C."/>
            <person name="Gibbs R.A."/>
        </authorList>
    </citation>
    <scope>NUCLEOTIDE SEQUENCE</scope>
</reference>
<dbReference type="Pfam" id="PF00498">
    <property type="entry name" value="FHA"/>
    <property type="match status" value="1"/>
</dbReference>
<feature type="compositionally biased region" description="Basic and acidic residues" evidence="1">
    <location>
        <begin position="51"/>
        <end position="72"/>
    </location>
</feature>
<feature type="compositionally biased region" description="Low complexity" evidence="1">
    <location>
        <begin position="909"/>
        <end position="920"/>
    </location>
</feature>
<sequence>MDETEDNEGKEAGANSSVCEESKETNSCTNSDQNDPNEEQLQENNAEEPEAEKQKEHESEHNEAGPSKCKDDKEDDSATIQPEDEANEEPALVDGKEGADTAADKEIENNENQSKKNDDEDDDEDNMEESKIEMVDESRTNDKPVDEGRENGETKEKDSEMEAPEEMEMKDVSDSECPDVLEDGEILEESQASTSQDVSVSQEDVSLEEPDTIEEAVEVKTFEEAKERIGVLEKRIEREVGHRTDLMKQVRSLRLELHKVKGGSDLETQTVGVQTDPECIQIYDEQPPTLQAEVYQVVESSGTAQQGPSAAAGATQWPTRTPAQASSSTQAQSVAESVRATAEAALAQSGVVLDEASGMYYDYNSGYYYDPNNHLYYDPARGMYYFYDEQTQSYQFHSKIDLPEVVVTGTKGSRSQSDRKRHERERQKGERSRKGRNPDQSREEQSETSDKPSTSRSRTANPDCEVIDITSPSEDSPENGMDATSATTTSATTSATTAKPQDQDRNQDGIDVVEIVDDDDPSKHHRHKRRLKYSHSRRKRRKTEDEEERKENGEEELPDVIVIDSDDSDMEEGELSDSSSESGGSSKGESGEDGEGEDVSEESMVIDDDDDVQSVEATKVDYPPCIRMIVVRSESMKLGSLSIVTCTGGTIGREGSNHILLVPELGVSKTHAQMLYDTERRCYTITDLGSQNGTVLNGVPLTRKSRVKSDPQPLSHKDYLTFGTTTLRIHIHRGDETCDECEPGQVQATFRHQQSTEVTPVLSHADKEQQRRKELRKIKKKYLLAGTGYSQREPSRSHPGYKDRAGERRVTVGSDNPYQPNDMPASVDRAISGSNMGHKMLKKMGWQEGQSLGKNESGIKEPIQVFVHSKKSGLGTGNQKSMDNLGLIGKRKSEHWERARDRYHHLDHGASGSASTSSSRQHTRPQEMKWVKGTTQVHEPPADSAPQKDDDGDVEVVSEVVAMEDGETTRKDAVNKDTVHNVCDVDMDHDDKKNGGGGDGKRAESSNGEGSSKNGVGVEIKAAGEIAEEVPSVSGDGSKTIPSSSNSVTISNDVTENQNNAEPESTSNSDLQNQVDGSNARQTRLESTNSKADPQGPSRMSNSLSSKDEQNSVEVPAEREAAKKPIRFVIPPRMNSKGDLGKTPLTASRSVSDSNGEGPSTRRTRQSSRRGKEKKDNIDMFDDG</sequence>
<evidence type="ECO:0000259" key="3">
    <source>
        <dbReference type="PROSITE" id="PS50174"/>
    </source>
</evidence>
<dbReference type="InterPro" id="IPR008984">
    <property type="entry name" value="SMAD_FHA_dom_sf"/>
</dbReference>
<dbReference type="RefSeq" id="XP_030832532.1">
    <property type="nucleotide sequence ID" value="XM_030976672.1"/>
</dbReference>
<feature type="compositionally biased region" description="Basic residues" evidence="1">
    <location>
        <begin position="1162"/>
        <end position="1172"/>
    </location>
</feature>
<feature type="compositionally biased region" description="Acidic residues" evidence="1">
    <location>
        <begin position="174"/>
        <end position="188"/>
    </location>
</feature>
<dbReference type="PANTHER" id="PTHR23106">
    <property type="entry name" value="ANGIOGENIC FACTOR WITH G PATCH AND FHA DOMAINS 1"/>
    <property type="match status" value="1"/>
</dbReference>
<feature type="compositionally biased region" description="Basic and acidic residues" evidence="1">
    <location>
        <begin position="1106"/>
        <end position="1123"/>
    </location>
</feature>
<feature type="compositionally biased region" description="Low complexity" evidence="1">
    <location>
        <begin position="323"/>
        <end position="332"/>
    </location>
</feature>
<dbReference type="InterPro" id="IPR041591">
    <property type="entry name" value="OCRE"/>
</dbReference>
<dbReference type="InterPro" id="IPR053027">
    <property type="entry name" value="AGGF1"/>
</dbReference>
<dbReference type="InterPro" id="IPR035624">
    <property type="entry name" value="AGGF1_OCRE"/>
</dbReference>
<dbReference type="InterPro" id="IPR000253">
    <property type="entry name" value="FHA_dom"/>
</dbReference>
<dbReference type="SMART" id="SM00443">
    <property type="entry name" value="G_patch"/>
    <property type="match status" value="1"/>
</dbReference>
<dbReference type="PROSITE" id="PS50006">
    <property type="entry name" value="FHA_DOMAIN"/>
    <property type="match status" value="1"/>
</dbReference>
<feature type="compositionally biased region" description="Low complexity" evidence="1">
    <location>
        <begin position="576"/>
        <end position="588"/>
    </location>
</feature>
<evidence type="ECO:0000259" key="2">
    <source>
        <dbReference type="PROSITE" id="PS50006"/>
    </source>
</evidence>
<feature type="compositionally biased region" description="Polar residues" evidence="1">
    <location>
        <begin position="1145"/>
        <end position="1158"/>
    </location>
</feature>
<evidence type="ECO:0000256" key="1">
    <source>
        <dbReference type="SAM" id="MobiDB-lite"/>
    </source>
</evidence>
<feature type="compositionally biased region" description="Polar residues" evidence="1">
    <location>
        <begin position="14"/>
        <end position="34"/>
    </location>
</feature>
<feature type="compositionally biased region" description="Polar residues" evidence="1">
    <location>
        <begin position="451"/>
        <end position="460"/>
    </location>
</feature>
<reference evidence="4" key="2">
    <citation type="submission" date="2021-01" db="UniProtKB">
        <authorList>
            <consortium name="EnsemblMetazoa"/>
        </authorList>
    </citation>
    <scope>IDENTIFICATION</scope>
</reference>
<dbReference type="Proteomes" id="UP000007110">
    <property type="component" value="Unassembled WGS sequence"/>
</dbReference>
<feature type="compositionally biased region" description="Basic and acidic residues" evidence="1">
    <location>
        <begin position="989"/>
        <end position="1004"/>
    </location>
</feature>
<dbReference type="OrthoDB" id="2538319at2759"/>
<dbReference type="EnsemblMetazoa" id="XM_030976672">
    <property type="protein sequence ID" value="XP_030832532"/>
    <property type="gene ID" value="LOC578529"/>
</dbReference>
<feature type="compositionally biased region" description="Low complexity" evidence="1">
    <location>
        <begin position="1005"/>
        <end position="1019"/>
    </location>
</feature>
<feature type="compositionally biased region" description="Acidic residues" evidence="1">
    <location>
        <begin position="73"/>
        <end position="88"/>
    </location>
</feature>
<feature type="domain" description="G-patch" evidence="3">
    <location>
        <begin position="833"/>
        <end position="879"/>
    </location>
</feature>
<proteinExistence type="predicted"/>
<feature type="compositionally biased region" description="Basic and acidic residues" evidence="1">
    <location>
        <begin position="416"/>
        <end position="450"/>
    </location>
</feature>
<dbReference type="SUPFAM" id="SSF49879">
    <property type="entry name" value="SMAD/FHA domain"/>
    <property type="match status" value="1"/>
</dbReference>
<dbReference type="InterPro" id="IPR000467">
    <property type="entry name" value="G_patch_dom"/>
</dbReference>
<feature type="region of interest" description="Disordered" evidence="1">
    <location>
        <begin position="963"/>
        <end position="1184"/>
    </location>
</feature>
<feature type="region of interest" description="Disordered" evidence="1">
    <location>
        <begin position="1"/>
        <end position="210"/>
    </location>
</feature>
<feature type="region of interest" description="Disordered" evidence="1">
    <location>
        <begin position="785"/>
        <end position="826"/>
    </location>
</feature>
<name>A0A7M7NB15_STRPU</name>
<feature type="region of interest" description="Disordered" evidence="1">
    <location>
        <begin position="408"/>
        <end position="609"/>
    </location>
</feature>
<feature type="compositionally biased region" description="Basic and acidic residues" evidence="1">
    <location>
        <begin position="793"/>
        <end position="810"/>
    </location>
</feature>
<accession>A0A7M7NB15</accession>
<keyword evidence="5" id="KW-1185">Reference proteome</keyword>
<feature type="compositionally biased region" description="Acidic residues" evidence="1">
    <location>
        <begin position="591"/>
        <end position="609"/>
    </location>
</feature>
<dbReference type="PROSITE" id="PS50174">
    <property type="entry name" value="G_PATCH"/>
    <property type="match status" value="1"/>
</dbReference>
<feature type="region of interest" description="Disordered" evidence="1">
    <location>
        <begin position="301"/>
        <end position="332"/>
    </location>
</feature>
<dbReference type="CDD" id="cd16164">
    <property type="entry name" value="OCRE_VG5Q"/>
    <property type="match status" value="1"/>
</dbReference>
<dbReference type="Gene3D" id="2.60.200.20">
    <property type="match status" value="1"/>
</dbReference>
<feature type="compositionally biased region" description="Basic residues" evidence="1">
    <location>
        <begin position="523"/>
        <end position="541"/>
    </location>
</feature>
<feature type="compositionally biased region" description="Acidic residues" evidence="1">
    <location>
        <begin position="545"/>
        <end position="575"/>
    </location>
</feature>
<dbReference type="InParanoid" id="A0A7M7NB15"/>
<dbReference type="SMART" id="SM00240">
    <property type="entry name" value="FHA"/>
    <property type="match status" value="1"/>
</dbReference>
<dbReference type="PANTHER" id="PTHR23106:SF24">
    <property type="entry name" value="ANGIOGENIC FACTOR WITH G PATCH AND FHA DOMAINS 1"/>
    <property type="match status" value="1"/>
</dbReference>
<organism evidence="4 5">
    <name type="scientific">Strongylocentrotus purpuratus</name>
    <name type="common">Purple sea urchin</name>
    <dbReference type="NCBI Taxonomy" id="7668"/>
    <lineage>
        <taxon>Eukaryota</taxon>
        <taxon>Metazoa</taxon>
        <taxon>Echinodermata</taxon>
        <taxon>Eleutherozoa</taxon>
        <taxon>Echinozoa</taxon>
        <taxon>Echinoidea</taxon>
        <taxon>Euechinoidea</taxon>
        <taxon>Echinacea</taxon>
        <taxon>Camarodonta</taxon>
        <taxon>Echinidea</taxon>
        <taxon>Strongylocentrotidae</taxon>
        <taxon>Strongylocentrotus</taxon>
    </lineage>
</organism>
<feature type="compositionally biased region" description="Acidic residues" evidence="1">
    <location>
        <begin position="35"/>
        <end position="50"/>
    </location>
</feature>
<feature type="compositionally biased region" description="Basic and acidic residues" evidence="1">
    <location>
        <begin position="128"/>
        <end position="160"/>
    </location>
</feature>
<feature type="compositionally biased region" description="Basic and acidic residues" evidence="1">
    <location>
        <begin position="967"/>
        <end position="979"/>
    </location>
</feature>
<feature type="region of interest" description="Disordered" evidence="1">
    <location>
        <begin position="905"/>
        <end position="927"/>
    </location>
</feature>
<feature type="compositionally biased region" description="Low complexity" evidence="1">
    <location>
        <begin position="483"/>
        <end position="498"/>
    </location>
</feature>
<feature type="region of interest" description="Disordered" evidence="1">
    <location>
        <begin position="934"/>
        <end position="953"/>
    </location>
</feature>
<evidence type="ECO:0008006" key="6">
    <source>
        <dbReference type="Google" id="ProtNLM"/>
    </source>
</evidence>
<protein>
    <recommendedName>
        <fullName evidence="6">Angiogenic factor with G patch and FHA domains 1</fullName>
    </recommendedName>
</protein>
<dbReference type="Pfam" id="PF01585">
    <property type="entry name" value="G-patch"/>
    <property type="match status" value="1"/>
</dbReference>
<dbReference type="Pfam" id="PF17780">
    <property type="entry name" value="OCRE"/>
    <property type="match status" value="1"/>
</dbReference>
<dbReference type="AlphaFoldDB" id="A0A7M7NB15"/>
<feature type="domain" description="FHA" evidence="2">
    <location>
        <begin position="649"/>
        <end position="701"/>
    </location>
</feature>
<evidence type="ECO:0000313" key="5">
    <source>
        <dbReference type="Proteomes" id="UP000007110"/>
    </source>
</evidence>
<dbReference type="GO" id="GO:0003676">
    <property type="term" value="F:nucleic acid binding"/>
    <property type="evidence" value="ECO:0007669"/>
    <property type="project" value="InterPro"/>
</dbReference>